<name>A0A2T7G3S0_9RHOB</name>
<evidence type="ECO:0000313" key="2">
    <source>
        <dbReference type="Proteomes" id="UP000244446"/>
    </source>
</evidence>
<evidence type="ECO:0008006" key="3">
    <source>
        <dbReference type="Google" id="ProtNLM"/>
    </source>
</evidence>
<keyword evidence="2" id="KW-1185">Reference proteome</keyword>
<comment type="caution">
    <text evidence="1">The sequence shown here is derived from an EMBL/GenBank/DDBJ whole genome shotgun (WGS) entry which is preliminary data.</text>
</comment>
<accession>A0A2T7G3S0</accession>
<reference evidence="1 2" key="1">
    <citation type="submission" date="2018-04" db="EMBL/GenBank/DDBJ databases">
        <title>Pelagivirga bohaiensis gen. nov., sp. nov., a bacterium isolated from the Bohai Sea.</title>
        <authorList>
            <person name="Ji X."/>
        </authorList>
    </citation>
    <scope>NUCLEOTIDE SEQUENCE [LARGE SCALE GENOMIC DNA]</scope>
    <source>
        <strain evidence="1 2">BH-SD19</strain>
    </source>
</reference>
<dbReference type="GO" id="GO:0003824">
    <property type="term" value="F:catalytic activity"/>
    <property type="evidence" value="ECO:0007669"/>
    <property type="project" value="UniProtKB-ARBA"/>
</dbReference>
<dbReference type="Gene3D" id="3.40.1190.20">
    <property type="match status" value="1"/>
</dbReference>
<dbReference type="Proteomes" id="UP000244446">
    <property type="component" value="Unassembled WGS sequence"/>
</dbReference>
<dbReference type="InterPro" id="IPR029056">
    <property type="entry name" value="Ribokinase-like"/>
</dbReference>
<organism evidence="1 2">
    <name type="scientific">Pelagivirga sediminicola</name>
    <dbReference type="NCBI Taxonomy" id="2170575"/>
    <lineage>
        <taxon>Bacteria</taxon>
        <taxon>Pseudomonadati</taxon>
        <taxon>Pseudomonadota</taxon>
        <taxon>Alphaproteobacteria</taxon>
        <taxon>Rhodobacterales</taxon>
        <taxon>Paracoccaceae</taxon>
        <taxon>Pelagivirga</taxon>
    </lineage>
</organism>
<dbReference type="SUPFAM" id="SSF53613">
    <property type="entry name" value="Ribokinase-like"/>
    <property type="match status" value="1"/>
</dbReference>
<dbReference type="AlphaFoldDB" id="A0A2T7G3S0"/>
<sequence length="384" mass="41651">MSPSCICDKIMHVVGGVYQEVCLRPAWNALFGSGGRAAMSIAALSDEVVLHCYFEDASSLPLDSYRDHGIQLSLTRRDSGIAFAYFHPLSAPHLHPPISIQHEPIQVRGEAVLRFGFIEGDAIVSAKRAVFDPQGTKEIQDFFSNGSSAEQLALVLNEAELNLRASGATLIETAGEIIRRKQANVVVIKRGIRGATVVDALERSFDVPSFRSPTVFKIGTGDVFSALFAFFWAKQGQEPETAAYRASAGVAIYADTKRLPLRSTAHDYNPVTGPTRGRVQVVGARDTLGRHYVFEEAKHRLRELGVAIQGDLATGRSERPSAILIIADGLSQEAVQTILASHKNIPVVLLDEVQAGEGLSNLHVECTVSDFTTALYHAAWATMV</sequence>
<dbReference type="EMBL" id="QCYH01000012">
    <property type="protein sequence ID" value="PVA09069.1"/>
    <property type="molecule type" value="Genomic_DNA"/>
</dbReference>
<dbReference type="OrthoDB" id="9795789at2"/>
<evidence type="ECO:0000313" key="1">
    <source>
        <dbReference type="EMBL" id="PVA09069.1"/>
    </source>
</evidence>
<proteinExistence type="predicted"/>
<gene>
    <name evidence="1" type="ORF">DC366_16060</name>
</gene>
<protein>
    <recommendedName>
        <fullName evidence="3">Carbohydrate kinase PfkB domain-containing protein</fullName>
    </recommendedName>
</protein>